<organism evidence="2 3">
    <name type="scientific">Pseudomonas fluorescens</name>
    <dbReference type="NCBI Taxonomy" id="294"/>
    <lineage>
        <taxon>Bacteria</taxon>
        <taxon>Pseudomonadati</taxon>
        <taxon>Pseudomonadota</taxon>
        <taxon>Gammaproteobacteria</taxon>
        <taxon>Pseudomonadales</taxon>
        <taxon>Pseudomonadaceae</taxon>
        <taxon>Pseudomonas</taxon>
    </lineage>
</organism>
<dbReference type="RefSeq" id="WP_150765072.1">
    <property type="nucleotide sequence ID" value="NZ_CABVHW010000008.1"/>
</dbReference>
<evidence type="ECO:0000259" key="1">
    <source>
        <dbReference type="Pfam" id="PF13503"/>
    </source>
</evidence>
<sequence length="249" mass="28823">MNMPAQWLQQIEQVCATVGIHQVDLLLDQAAWNNCAVPALQQLRPKVPWFSLFTGTPEENLLDQAPLLMRLDLSIWQHKAWLEELLSHCAADARLLVVISPLPFEALSHALQGLSHMQWGGQAGLLRFYDPRIFPMLMASILTQEQREQYLQVACYWGWLDRDDQPQWLQGNCLRDQINIDIRPFVDLSDEQCELIGRIADTQKLLNGGEFDHLEDSKERRFALLYSKVAQANQENYFGDLRDYVKQEF</sequence>
<dbReference type="Pfam" id="PF13503">
    <property type="entry name" value="DUF4123"/>
    <property type="match status" value="1"/>
</dbReference>
<dbReference type="AlphaFoldDB" id="A0A5E7CTJ1"/>
<name>A0A5E7CTJ1_PSEFL</name>
<evidence type="ECO:0000313" key="2">
    <source>
        <dbReference type="EMBL" id="VVO02995.1"/>
    </source>
</evidence>
<gene>
    <name evidence="2" type="ORF">PS710_02818</name>
</gene>
<evidence type="ECO:0000313" key="3">
    <source>
        <dbReference type="Proteomes" id="UP000381093"/>
    </source>
</evidence>
<dbReference type="EMBL" id="CABVHW010000008">
    <property type="protein sequence ID" value="VVO02995.1"/>
    <property type="molecule type" value="Genomic_DNA"/>
</dbReference>
<protein>
    <recommendedName>
        <fullName evidence="1">DUF4123 domain-containing protein</fullName>
    </recommendedName>
</protein>
<accession>A0A5E7CTJ1</accession>
<dbReference type="InterPro" id="IPR025391">
    <property type="entry name" value="DUF4123"/>
</dbReference>
<proteinExistence type="predicted"/>
<dbReference type="Proteomes" id="UP000381093">
    <property type="component" value="Unassembled WGS sequence"/>
</dbReference>
<feature type="domain" description="DUF4123" evidence="1">
    <location>
        <begin position="25"/>
        <end position="149"/>
    </location>
</feature>
<reference evidence="2 3" key="1">
    <citation type="submission" date="2019-09" db="EMBL/GenBank/DDBJ databases">
        <authorList>
            <person name="Chandra G."/>
            <person name="Truman W A."/>
        </authorList>
    </citation>
    <scope>NUCLEOTIDE SEQUENCE [LARGE SCALE GENOMIC DNA]</scope>
    <source>
        <strain evidence="2">PS710</strain>
    </source>
</reference>